<proteinExistence type="predicted"/>
<dbReference type="AlphaFoldDB" id="A0A4Y2TC03"/>
<dbReference type="EMBL" id="BGPR01026673">
    <property type="protein sequence ID" value="GBN96577.1"/>
    <property type="molecule type" value="Genomic_DNA"/>
</dbReference>
<evidence type="ECO:0000313" key="2">
    <source>
        <dbReference type="EMBL" id="GBN96625.1"/>
    </source>
</evidence>
<dbReference type="InterPro" id="IPR005312">
    <property type="entry name" value="DUF1759"/>
</dbReference>
<protein>
    <submittedName>
        <fullName evidence="2">Uncharacterized protein</fullName>
    </submittedName>
</protein>
<accession>A0A4Y2TC03</accession>
<evidence type="ECO:0000313" key="1">
    <source>
        <dbReference type="EMBL" id="GBN96577.1"/>
    </source>
</evidence>
<keyword evidence="3" id="KW-1185">Reference proteome</keyword>
<evidence type="ECO:0000313" key="3">
    <source>
        <dbReference type="Proteomes" id="UP000499080"/>
    </source>
</evidence>
<sequence length="189" mass="21680">MDIESLKKVRIPVRKAATEFIKQLVKEFDKKEAESPDLIGEIVANWLDKESHSQKSDFEILNLGKMQDIESEVERQQEYRDHIITWKIRAKRILPETESDAMNLIDRSGRGTLKCAVKLPSLQYDGNILKLNNFFSQFESAIHKNSNLSNVGNFNSLKSYLINDAEIATRGLAENSKNYEIAAKFEQIC</sequence>
<name>A0A4Y2TC03_ARAVE</name>
<organism evidence="2 3">
    <name type="scientific">Araneus ventricosus</name>
    <name type="common">Orbweaver spider</name>
    <name type="synonym">Epeira ventricosa</name>
    <dbReference type="NCBI Taxonomy" id="182803"/>
    <lineage>
        <taxon>Eukaryota</taxon>
        <taxon>Metazoa</taxon>
        <taxon>Ecdysozoa</taxon>
        <taxon>Arthropoda</taxon>
        <taxon>Chelicerata</taxon>
        <taxon>Arachnida</taxon>
        <taxon>Araneae</taxon>
        <taxon>Araneomorphae</taxon>
        <taxon>Entelegynae</taxon>
        <taxon>Araneoidea</taxon>
        <taxon>Araneidae</taxon>
        <taxon>Araneus</taxon>
    </lineage>
</organism>
<dbReference type="EMBL" id="BGPR01026692">
    <property type="protein sequence ID" value="GBN96625.1"/>
    <property type="molecule type" value="Genomic_DNA"/>
</dbReference>
<gene>
    <name evidence="2" type="ORF">AVEN_155385_1</name>
    <name evidence="1" type="ORF">AVEN_24707_1</name>
</gene>
<reference evidence="2 3" key="1">
    <citation type="journal article" date="2019" name="Sci. Rep.">
        <title>Orb-weaving spider Araneus ventricosus genome elucidates the spidroin gene catalogue.</title>
        <authorList>
            <person name="Kono N."/>
            <person name="Nakamura H."/>
            <person name="Ohtoshi R."/>
            <person name="Moran D.A.P."/>
            <person name="Shinohara A."/>
            <person name="Yoshida Y."/>
            <person name="Fujiwara M."/>
            <person name="Mori M."/>
            <person name="Tomita M."/>
            <person name="Arakawa K."/>
        </authorList>
    </citation>
    <scope>NUCLEOTIDE SEQUENCE [LARGE SCALE GENOMIC DNA]</scope>
</reference>
<dbReference type="Proteomes" id="UP000499080">
    <property type="component" value="Unassembled WGS sequence"/>
</dbReference>
<dbReference type="OrthoDB" id="6436367at2759"/>
<comment type="caution">
    <text evidence="2">The sequence shown here is derived from an EMBL/GenBank/DDBJ whole genome shotgun (WGS) entry which is preliminary data.</text>
</comment>
<dbReference type="Pfam" id="PF03564">
    <property type="entry name" value="DUF1759"/>
    <property type="match status" value="1"/>
</dbReference>